<comment type="caution">
    <text evidence="7">The sequence shown here is derived from an EMBL/GenBank/DDBJ whole genome shotgun (WGS) entry which is preliminary data.</text>
</comment>
<name>A0AA41SKK3_PAPNU</name>
<organism evidence="7 9">
    <name type="scientific">Papaver nudicaule</name>
    <name type="common">Iceland poppy</name>
    <dbReference type="NCBI Taxonomy" id="74823"/>
    <lineage>
        <taxon>Eukaryota</taxon>
        <taxon>Viridiplantae</taxon>
        <taxon>Streptophyta</taxon>
        <taxon>Embryophyta</taxon>
        <taxon>Tracheophyta</taxon>
        <taxon>Spermatophyta</taxon>
        <taxon>Magnoliopsida</taxon>
        <taxon>Ranunculales</taxon>
        <taxon>Papaveraceae</taxon>
        <taxon>Papaveroideae</taxon>
        <taxon>Papaver</taxon>
    </lineage>
</organism>
<evidence type="ECO:0000256" key="1">
    <source>
        <dbReference type="ARBA" id="ARBA00022723"/>
    </source>
</evidence>
<evidence type="ECO:0000259" key="6">
    <source>
        <dbReference type="PROSITE" id="PS50089"/>
    </source>
</evidence>
<dbReference type="InterPro" id="IPR044249">
    <property type="entry name" value="XERICO-like"/>
</dbReference>
<dbReference type="InterPro" id="IPR013083">
    <property type="entry name" value="Znf_RING/FYVE/PHD"/>
</dbReference>
<dbReference type="GO" id="GO:0008270">
    <property type="term" value="F:zinc ion binding"/>
    <property type="evidence" value="ECO:0007669"/>
    <property type="project" value="UniProtKB-KW"/>
</dbReference>
<feature type="compositionally biased region" description="Acidic residues" evidence="5">
    <location>
        <begin position="148"/>
        <end position="162"/>
    </location>
</feature>
<dbReference type="Gene3D" id="3.30.40.10">
    <property type="entry name" value="Zinc/RING finger domain, C3HC4 (zinc finger)"/>
    <property type="match status" value="1"/>
</dbReference>
<dbReference type="InterPro" id="IPR001841">
    <property type="entry name" value="Znf_RING"/>
</dbReference>
<dbReference type="EMBL" id="JAJJMA010266992">
    <property type="protein sequence ID" value="MCL7045198.1"/>
    <property type="molecule type" value="Genomic_DNA"/>
</dbReference>
<keyword evidence="2 4" id="KW-0863">Zinc-finger</keyword>
<feature type="region of interest" description="Disordered" evidence="5">
    <location>
        <begin position="146"/>
        <end position="170"/>
    </location>
</feature>
<dbReference type="SMART" id="SM00744">
    <property type="entry name" value="RINGv"/>
    <property type="match status" value="1"/>
</dbReference>
<dbReference type="SUPFAM" id="SSF57850">
    <property type="entry name" value="RING/U-box"/>
    <property type="match status" value="1"/>
</dbReference>
<evidence type="ECO:0000313" key="8">
    <source>
        <dbReference type="EMBL" id="MCL7045198.1"/>
    </source>
</evidence>
<keyword evidence="9" id="KW-1185">Reference proteome</keyword>
<dbReference type="PANTHER" id="PTHR47258:SF1">
    <property type="entry name" value="E3 UBIQUITIN-PROTEIN LIGASE XERICO-RELATED"/>
    <property type="match status" value="1"/>
</dbReference>
<keyword evidence="1" id="KW-0479">Metal-binding</keyword>
<evidence type="ECO:0000256" key="3">
    <source>
        <dbReference type="ARBA" id="ARBA00022833"/>
    </source>
</evidence>
<keyword evidence="3" id="KW-0862">Zinc</keyword>
<dbReference type="InterPro" id="IPR011016">
    <property type="entry name" value="Znf_RING-CH"/>
</dbReference>
<evidence type="ECO:0000256" key="4">
    <source>
        <dbReference type="PROSITE-ProRule" id="PRU00175"/>
    </source>
</evidence>
<dbReference type="Proteomes" id="UP001177140">
    <property type="component" value="Unassembled WGS sequence"/>
</dbReference>
<evidence type="ECO:0000256" key="5">
    <source>
        <dbReference type="SAM" id="MobiDB-lite"/>
    </source>
</evidence>
<proteinExistence type="predicted"/>
<accession>A0AA41SKK3</accession>
<dbReference type="PANTHER" id="PTHR47258">
    <property type="match status" value="1"/>
</dbReference>
<feature type="domain" description="RING-type" evidence="6">
    <location>
        <begin position="97"/>
        <end position="139"/>
    </location>
</feature>
<sequence>MGLSNLPAPSDGVLCIILVNTAQSISIFKGMLIFILQIIGIHLQSSTESVQASSGQCDLHITSDTLVEQLRKKIPSIPFSSLISGGNCDTGSELHDCTVCLNRFQPDSEVNHLSCGHFFHKDCLEKWLDYWNITCPLCRTPLLSDEGQSVEDDDDDDDDQETDSCLWYGN</sequence>
<dbReference type="Pfam" id="PF13639">
    <property type="entry name" value="zf-RING_2"/>
    <property type="match status" value="1"/>
</dbReference>
<evidence type="ECO:0000313" key="9">
    <source>
        <dbReference type="Proteomes" id="UP001177140"/>
    </source>
</evidence>
<dbReference type="SMART" id="SM00184">
    <property type="entry name" value="RING"/>
    <property type="match status" value="1"/>
</dbReference>
<reference evidence="7" key="1">
    <citation type="submission" date="2022-03" db="EMBL/GenBank/DDBJ databases">
        <title>A functionally conserved STORR gene fusion in Papaver species that diverged 16.8 million years ago.</title>
        <authorList>
            <person name="Catania T."/>
        </authorList>
    </citation>
    <scope>NUCLEOTIDE SEQUENCE</scope>
    <source>
        <strain evidence="7">S-191538</strain>
    </source>
</reference>
<gene>
    <name evidence="8" type="ORF">MKW94_000636</name>
    <name evidence="7" type="ORF">MKW94_015132</name>
</gene>
<protein>
    <recommendedName>
        <fullName evidence="6">RING-type domain-containing protein</fullName>
    </recommendedName>
</protein>
<evidence type="ECO:0000313" key="7">
    <source>
        <dbReference type="EMBL" id="MCL7037801.1"/>
    </source>
</evidence>
<evidence type="ECO:0000256" key="2">
    <source>
        <dbReference type="ARBA" id="ARBA00022771"/>
    </source>
</evidence>
<dbReference type="AlphaFoldDB" id="A0AA41SKK3"/>
<dbReference type="EMBL" id="JAJJMA010183220">
    <property type="protein sequence ID" value="MCL7037801.1"/>
    <property type="molecule type" value="Genomic_DNA"/>
</dbReference>
<dbReference type="PROSITE" id="PS50089">
    <property type="entry name" value="ZF_RING_2"/>
    <property type="match status" value="1"/>
</dbReference>